<dbReference type="GO" id="GO:0035673">
    <property type="term" value="F:oligopeptide transmembrane transporter activity"/>
    <property type="evidence" value="ECO:0007669"/>
    <property type="project" value="InterPro"/>
</dbReference>
<dbReference type="GO" id="GO:0015031">
    <property type="term" value="P:protein transport"/>
    <property type="evidence" value="ECO:0007669"/>
    <property type="project" value="UniProtKB-KW"/>
</dbReference>
<evidence type="ECO:0000313" key="10">
    <source>
        <dbReference type="Proteomes" id="UP001194468"/>
    </source>
</evidence>
<comment type="subcellular location">
    <subcellularLocation>
        <location evidence="1">Membrane</location>
        <topology evidence="1">Multi-pass membrane protein</topology>
    </subcellularLocation>
</comment>
<dbReference type="PANTHER" id="PTHR22601">
    <property type="entry name" value="ISP4 LIKE PROTEIN"/>
    <property type="match status" value="1"/>
</dbReference>
<accession>A0AAD4GM28</accession>
<evidence type="ECO:0000256" key="1">
    <source>
        <dbReference type="ARBA" id="ARBA00004141"/>
    </source>
</evidence>
<name>A0AAD4GM28_BOLED</name>
<keyword evidence="8" id="KW-0472">Membrane</keyword>
<organism evidence="9 10">
    <name type="scientific">Boletus edulis BED1</name>
    <dbReference type="NCBI Taxonomy" id="1328754"/>
    <lineage>
        <taxon>Eukaryota</taxon>
        <taxon>Fungi</taxon>
        <taxon>Dikarya</taxon>
        <taxon>Basidiomycota</taxon>
        <taxon>Agaricomycotina</taxon>
        <taxon>Agaricomycetes</taxon>
        <taxon>Agaricomycetidae</taxon>
        <taxon>Boletales</taxon>
        <taxon>Boletineae</taxon>
        <taxon>Boletaceae</taxon>
        <taxon>Boletoideae</taxon>
        <taxon>Boletus</taxon>
    </lineage>
</organism>
<dbReference type="EMBL" id="WHUW01000001">
    <property type="protein sequence ID" value="KAF8452271.1"/>
    <property type="molecule type" value="Genomic_DNA"/>
</dbReference>
<comment type="similarity">
    <text evidence="2">Belongs to the oligopeptide OPT transporter family.</text>
</comment>
<keyword evidence="3" id="KW-0813">Transport</keyword>
<keyword evidence="7" id="KW-1133">Transmembrane helix</keyword>
<dbReference type="InterPro" id="IPR004648">
    <property type="entry name" value="Oligpept_transpt"/>
</dbReference>
<protein>
    <submittedName>
        <fullName evidence="9">Uncharacterized protein</fullName>
    </submittedName>
</protein>
<evidence type="ECO:0000256" key="2">
    <source>
        <dbReference type="ARBA" id="ARBA00008807"/>
    </source>
</evidence>
<sequence length="57" mass="6160">LNAAFFYVIPIGTIHAITNQQVGFNVGTELIVGYALPGPPIAMMMFKAWESSCSDQV</sequence>
<proteinExistence type="inferred from homology"/>
<comment type="caution">
    <text evidence="9">The sequence shown here is derived from an EMBL/GenBank/DDBJ whole genome shotgun (WGS) entry which is preliminary data.</text>
</comment>
<keyword evidence="10" id="KW-1185">Reference proteome</keyword>
<dbReference type="InterPro" id="IPR004813">
    <property type="entry name" value="OPT"/>
</dbReference>
<dbReference type="GO" id="GO:0016020">
    <property type="term" value="C:membrane"/>
    <property type="evidence" value="ECO:0007669"/>
    <property type="project" value="UniProtKB-SubCell"/>
</dbReference>
<evidence type="ECO:0000256" key="7">
    <source>
        <dbReference type="ARBA" id="ARBA00022989"/>
    </source>
</evidence>
<keyword evidence="4" id="KW-0812">Transmembrane</keyword>
<reference evidence="9" key="1">
    <citation type="submission" date="2019-10" db="EMBL/GenBank/DDBJ databases">
        <authorList>
            <consortium name="DOE Joint Genome Institute"/>
            <person name="Kuo A."/>
            <person name="Miyauchi S."/>
            <person name="Kiss E."/>
            <person name="Drula E."/>
            <person name="Kohler A."/>
            <person name="Sanchez-Garcia M."/>
            <person name="Andreopoulos B."/>
            <person name="Barry K.W."/>
            <person name="Bonito G."/>
            <person name="Buee M."/>
            <person name="Carver A."/>
            <person name="Chen C."/>
            <person name="Cichocki N."/>
            <person name="Clum A."/>
            <person name="Culley D."/>
            <person name="Crous P.W."/>
            <person name="Fauchery L."/>
            <person name="Girlanda M."/>
            <person name="Hayes R."/>
            <person name="Keri Z."/>
            <person name="LaButti K."/>
            <person name="Lipzen A."/>
            <person name="Lombard V."/>
            <person name="Magnuson J."/>
            <person name="Maillard F."/>
            <person name="Morin E."/>
            <person name="Murat C."/>
            <person name="Nolan M."/>
            <person name="Ohm R."/>
            <person name="Pangilinan J."/>
            <person name="Pereira M."/>
            <person name="Perotto S."/>
            <person name="Peter M."/>
            <person name="Riley R."/>
            <person name="Sitrit Y."/>
            <person name="Stielow B."/>
            <person name="Szollosi G."/>
            <person name="Zifcakova L."/>
            <person name="Stursova M."/>
            <person name="Spatafora J.W."/>
            <person name="Tedersoo L."/>
            <person name="Vaario L.-M."/>
            <person name="Yamada A."/>
            <person name="Yan M."/>
            <person name="Wang P."/>
            <person name="Xu J."/>
            <person name="Bruns T."/>
            <person name="Baldrian P."/>
            <person name="Vilgalys R."/>
            <person name="Henrissat B."/>
            <person name="Grigoriev I.V."/>
            <person name="Hibbett D."/>
            <person name="Nagy L.G."/>
            <person name="Martin F.M."/>
        </authorList>
    </citation>
    <scope>NUCLEOTIDE SEQUENCE</scope>
    <source>
        <strain evidence="9">BED1</strain>
    </source>
</reference>
<evidence type="ECO:0000313" key="9">
    <source>
        <dbReference type="EMBL" id="KAF8452271.1"/>
    </source>
</evidence>
<evidence type="ECO:0000256" key="3">
    <source>
        <dbReference type="ARBA" id="ARBA00022448"/>
    </source>
</evidence>
<evidence type="ECO:0000256" key="8">
    <source>
        <dbReference type="ARBA" id="ARBA00023136"/>
    </source>
</evidence>
<keyword evidence="5" id="KW-0571">Peptide transport</keyword>
<reference evidence="9" key="2">
    <citation type="journal article" date="2020" name="Nat. Commun.">
        <title>Large-scale genome sequencing of mycorrhizal fungi provides insights into the early evolution of symbiotic traits.</title>
        <authorList>
            <person name="Miyauchi S."/>
            <person name="Kiss E."/>
            <person name="Kuo A."/>
            <person name="Drula E."/>
            <person name="Kohler A."/>
            <person name="Sanchez-Garcia M."/>
            <person name="Morin E."/>
            <person name="Andreopoulos B."/>
            <person name="Barry K.W."/>
            <person name="Bonito G."/>
            <person name="Buee M."/>
            <person name="Carver A."/>
            <person name="Chen C."/>
            <person name="Cichocki N."/>
            <person name="Clum A."/>
            <person name="Culley D."/>
            <person name="Crous P.W."/>
            <person name="Fauchery L."/>
            <person name="Girlanda M."/>
            <person name="Hayes R.D."/>
            <person name="Keri Z."/>
            <person name="LaButti K."/>
            <person name="Lipzen A."/>
            <person name="Lombard V."/>
            <person name="Magnuson J."/>
            <person name="Maillard F."/>
            <person name="Murat C."/>
            <person name="Nolan M."/>
            <person name="Ohm R.A."/>
            <person name="Pangilinan J."/>
            <person name="Pereira M.F."/>
            <person name="Perotto S."/>
            <person name="Peter M."/>
            <person name="Pfister S."/>
            <person name="Riley R."/>
            <person name="Sitrit Y."/>
            <person name="Stielow J.B."/>
            <person name="Szollosi G."/>
            <person name="Zifcakova L."/>
            <person name="Stursova M."/>
            <person name="Spatafora J.W."/>
            <person name="Tedersoo L."/>
            <person name="Vaario L.M."/>
            <person name="Yamada A."/>
            <person name="Yan M."/>
            <person name="Wang P."/>
            <person name="Xu J."/>
            <person name="Bruns T."/>
            <person name="Baldrian P."/>
            <person name="Vilgalys R."/>
            <person name="Dunand C."/>
            <person name="Henrissat B."/>
            <person name="Grigoriev I.V."/>
            <person name="Hibbett D."/>
            <person name="Nagy L.G."/>
            <person name="Martin F.M."/>
        </authorList>
    </citation>
    <scope>NUCLEOTIDE SEQUENCE</scope>
    <source>
        <strain evidence="9">BED1</strain>
    </source>
</reference>
<evidence type="ECO:0000256" key="5">
    <source>
        <dbReference type="ARBA" id="ARBA00022856"/>
    </source>
</evidence>
<dbReference type="Pfam" id="PF03169">
    <property type="entry name" value="OPT"/>
    <property type="match status" value="1"/>
</dbReference>
<evidence type="ECO:0000256" key="6">
    <source>
        <dbReference type="ARBA" id="ARBA00022927"/>
    </source>
</evidence>
<gene>
    <name evidence="9" type="ORF">L210DRAFT_852051</name>
</gene>
<dbReference type="AlphaFoldDB" id="A0AAD4GM28"/>
<dbReference type="Proteomes" id="UP001194468">
    <property type="component" value="Unassembled WGS sequence"/>
</dbReference>
<feature type="non-terminal residue" evidence="9">
    <location>
        <position position="57"/>
    </location>
</feature>
<evidence type="ECO:0000256" key="4">
    <source>
        <dbReference type="ARBA" id="ARBA00022692"/>
    </source>
</evidence>
<keyword evidence="6" id="KW-0653">Protein transport</keyword>